<dbReference type="InterPro" id="IPR041657">
    <property type="entry name" value="HTH_17"/>
</dbReference>
<name>A0A517T6R6_9PLAN</name>
<dbReference type="OrthoDB" id="292087at2"/>
<accession>A0A517T6R6</accession>
<keyword evidence="3" id="KW-1185">Reference proteome</keyword>
<feature type="domain" description="Helix-turn-helix" evidence="1">
    <location>
        <begin position="28"/>
        <end position="80"/>
    </location>
</feature>
<gene>
    <name evidence="2" type="ORF">V22_12970</name>
</gene>
<sequence>MFEEVIVRLERIENQLAEIAGQRSAKEFYTTAEVAEIVGRAEFTVREWCRLGRVDGIKHANGRQREWRVSHAELQRILNEGPRPLVGN</sequence>
<organism evidence="2 3">
    <name type="scientific">Calycomorphotria hydatis</name>
    <dbReference type="NCBI Taxonomy" id="2528027"/>
    <lineage>
        <taxon>Bacteria</taxon>
        <taxon>Pseudomonadati</taxon>
        <taxon>Planctomycetota</taxon>
        <taxon>Planctomycetia</taxon>
        <taxon>Planctomycetales</taxon>
        <taxon>Planctomycetaceae</taxon>
        <taxon>Calycomorphotria</taxon>
    </lineage>
</organism>
<reference evidence="2 3" key="1">
    <citation type="submission" date="2019-02" db="EMBL/GenBank/DDBJ databases">
        <title>Deep-cultivation of Planctomycetes and their phenomic and genomic characterization uncovers novel biology.</title>
        <authorList>
            <person name="Wiegand S."/>
            <person name="Jogler M."/>
            <person name="Boedeker C."/>
            <person name="Pinto D."/>
            <person name="Vollmers J."/>
            <person name="Rivas-Marin E."/>
            <person name="Kohn T."/>
            <person name="Peeters S.H."/>
            <person name="Heuer A."/>
            <person name="Rast P."/>
            <person name="Oberbeckmann S."/>
            <person name="Bunk B."/>
            <person name="Jeske O."/>
            <person name="Meyerdierks A."/>
            <person name="Storesund J.E."/>
            <person name="Kallscheuer N."/>
            <person name="Luecker S."/>
            <person name="Lage O.M."/>
            <person name="Pohl T."/>
            <person name="Merkel B.J."/>
            <person name="Hornburger P."/>
            <person name="Mueller R.-W."/>
            <person name="Bruemmer F."/>
            <person name="Labrenz M."/>
            <person name="Spormann A.M."/>
            <person name="Op den Camp H."/>
            <person name="Overmann J."/>
            <person name="Amann R."/>
            <person name="Jetten M.S.M."/>
            <person name="Mascher T."/>
            <person name="Medema M.H."/>
            <person name="Devos D.P."/>
            <person name="Kaster A.-K."/>
            <person name="Ovreas L."/>
            <person name="Rohde M."/>
            <person name="Galperin M.Y."/>
            <person name="Jogler C."/>
        </authorList>
    </citation>
    <scope>NUCLEOTIDE SEQUENCE [LARGE SCALE GENOMIC DNA]</scope>
    <source>
        <strain evidence="2 3">V22</strain>
    </source>
</reference>
<dbReference type="Proteomes" id="UP000319976">
    <property type="component" value="Chromosome"/>
</dbReference>
<evidence type="ECO:0000259" key="1">
    <source>
        <dbReference type="Pfam" id="PF12728"/>
    </source>
</evidence>
<evidence type="ECO:0000313" key="2">
    <source>
        <dbReference type="EMBL" id="QDT64066.1"/>
    </source>
</evidence>
<protein>
    <submittedName>
        <fullName evidence="2">Helix-turn-helix domain protein</fullName>
    </submittedName>
</protein>
<dbReference type="KEGG" id="chya:V22_12970"/>
<evidence type="ECO:0000313" key="3">
    <source>
        <dbReference type="Proteomes" id="UP000319976"/>
    </source>
</evidence>
<proteinExistence type="predicted"/>
<dbReference type="EMBL" id="CP036316">
    <property type="protein sequence ID" value="QDT64066.1"/>
    <property type="molecule type" value="Genomic_DNA"/>
</dbReference>
<dbReference type="AlphaFoldDB" id="A0A517T6R6"/>
<dbReference type="RefSeq" id="WP_145260924.1">
    <property type="nucleotide sequence ID" value="NZ_CP036316.1"/>
</dbReference>
<dbReference type="Pfam" id="PF12728">
    <property type="entry name" value="HTH_17"/>
    <property type="match status" value="1"/>
</dbReference>